<dbReference type="GeneID" id="39872810"/>
<feature type="compositionally biased region" description="Pro residues" evidence="1">
    <location>
        <begin position="138"/>
        <end position="148"/>
    </location>
</feature>
<dbReference type="AlphaFoldDB" id="A0A2H6K7S7"/>
<organism evidence="2 3">
    <name type="scientific">Babesia ovata</name>
    <dbReference type="NCBI Taxonomy" id="189622"/>
    <lineage>
        <taxon>Eukaryota</taxon>
        <taxon>Sar</taxon>
        <taxon>Alveolata</taxon>
        <taxon>Apicomplexa</taxon>
        <taxon>Aconoidasida</taxon>
        <taxon>Piroplasmida</taxon>
        <taxon>Babesiidae</taxon>
        <taxon>Babesia</taxon>
    </lineage>
</organism>
<sequence length="148" mass="15841">MDPKDLNPRTDDVEESLAPANDPVLEAVGAHLEAERVLGQTNVPGRGVDDLHPALGLPRDLPNLMRPIRPRNPSGMLMGPDDPFFEEAPRQLRAPGSTAPRYDAIGPFGREPDPSIDPSLHPWSPTANRGGMMGRGPGPFPGPGGPFF</sequence>
<name>A0A2H6K7S7_9APIC</name>
<feature type="region of interest" description="Disordered" evidence="1">
    <location>
        <begin position="41"/>
        <end position="148"/>
    </location>
</feature>
<keyword evidence="3" id="KW-1185">Reference proteome</keyword>
<evidence type="ECO:0000313" key="3">
    <source>
        <dbReference type="Proteomes" id="UP000236319"/>
    </source>
</evidence>
<dbReference type="Proteomes" id="UP000236319">
    <property type="component" value="Unassembled WGS sequence"/>
</dbReference>
<evidence type="ECO:0000256" key="1">
    <source>
        <dbReference type="SAM" id="MobiDB-lite"/>
    </source>
</evidence>
<dbReference type="RefSeq" id="XP_028865283.1">
    <property type="nucleotide sequence ID" value="XM_029009450.1"/>
</dbReference>
<evidence type="ECO:0000313" key="2">
    <source>
        <dbReference type="EMBL" id="GBE59040.1"/>
    </source>
</evidence>
<dbReference type="EMBL" id="BDSA01000001">
    <property type="protein sequence ID" value="GBE59040.1"/>
    <property type="molecule type" value="Genomic_DNA"/>
</dbReference>
<proteinExistence type="predicted"/>
<feature type="region of interest" description="Disordered" evidence="1">
    <location>
        <begin position="1"/>
        <end position="21"/>
    </location>
</feature>
<protein>
    <submittedName>
        <fullName evidence="2">Uncharacterized protein</fullName>
    </submittedName>
</protein>
<gene>
    <name evidence="2" type="ORF">BOVATA_005330</name>
</gene>
<dbReference type="OrthoDB" id="367252at2759"/>
<comment type="caution">
    <text evidence="2">The sequence shown here is derived from an EMBL/GenBank/DDBJ whole genome shotgun (WGS) entry which is preliminary data.</text>
</comment>
<reference evidence="2 3" key="1">
    <citation type="journal article" date="2017" name="BMC Genomics">
        <title>Whole-genome assembly of Babesia ovata and comparative genomics between closely related pathogens.</title>
        <authorList>
            <person name="Yamagishi J."/>
            <person name="Asada M."/>
            <person name="Hakimi H."/>
            <person name="Tanaka T.Q."/>
            <person name="Sugimoto C."/>
            <person name="Kawazu S."/>
        </authorList>
    </citation>
    <scope>NUCLEOTIDE SEQUENCE [LARGE SCALE GENOMIC DNA]</scope>
    <source>
        <strain evidence="2 3">Miyake</strain>
    </source>
</reference>
<feature type="compositionally biased region" description="Basic and acidic residues" evidence="1">
    <location>
        <begin position="1"/>
        <end position="11"/>
    </location>
</feature>
<dbReference type="VEuPathDB" id="PiroplasmaDB:BOVATA_005330"/>
<accession>A0A2H6K7S7</accession>